<evidence type="ECO:0000256" key="1">
    <source>
        <dbReference type="SAM" id="SignalP"/>
    </source>
</evidence>
<protein>
    <recommendedName>
        <fullName evidence="4">Lipoprotein</fullName>
    </recommendedName>
</protein>
<proteinExistence type="predicted"/>
<reference evidence="3" key="1">
    <citation type="submission" date="2016-12" db="EMBL/GenBank/DDBJ databases">
        <authorList>
            <person name="Varghese N."/>
            <person name="Submissions S."/>
        </authorList>
    </citation>
    <scope>NUCLEOTIDE SEQUENCE [LARGE SCALE GENOMIC DNA]</scope>
    <source>
        <strain evidence="3">DSM 11032</strain>
    </source>
</reference>
<name>A0A1M7S1M0_9SPHN</name>
<dbReference type="Proteomes" id="UP000184391">
    <property type="component" value="Unassembled WGS sequence"/>
</dbReference>
<keyword evidence="3" id="KW-1185">Reference proteome</keyword>
<evidence type="ECO:0000313" key="3">
    <source>
        <dbReference type="Proteomes" id="UP000184391"/>
    </source>
</evidence>
<sequence>MNTIIRPALLVLLALVLAACSRATPYQPESASSSVRGGYSHSQIGPDLFRVRFNGNALTSRETVEAYLLYRAAELTIEQGGDWFTVLDRETEHTVTREIRRDPLYRPWFGPDYGAWSPYWSYRLRGRSWYYWDPWLARPFWADGIDQREIDEYEASADIRIAQGDVPADDLRAYDARQVLTDIGPRVVRPKG</sequence>
<feature type="signal peptide" evidence="1">
    <location>
        <begin position="1"/>
        <end position="23"/>
    </location>
</feature>
<dbReference type="EMBL" id="FRDF01000004">
    <property type="protein sequence ID" value="SHN52351.1"/>
    <property type="molecule type" value="Genomic_DNA"/>
</dbReference>
<evidence type="ECO:0008006" key="4">
    <source>
        <dbReference type="Google" id="ProtNLM"/>
    </source>
</evidence>
<evidence type="ECO:0000313" key="2">
    <source>
        <dbReference type="EMBL" id="SHN52351.1"/>
    </source>
</evidence>
<dbReference type="AlphaFoldDB" id="A0A1M7S1M0"/>
<dbReference type="NCBIfam" id="NF047637">
    <property type="entry name" value="lipo_CC0125"/>
    <property type="match status" value="1"/>
</dbReference>
<dbReference type="PROSITE" id="PS51257">
    <property type="entry name" value="PROKAR_LIPOPROTEIN"/>
    <property type="match status" value="1"/>
</dbReference>
<keyword evidence="1" id="KW-0732">Signal</keyword>
<gene>
    <name evidence="2" type="ORF">SAMN02745193_00759</name>
</gene>
<feature type="chain" id="PRO_5012252428" description="Lipoprotein" evidence="1">
    <location>
        <begin position="24"/>
        <end position="192"/>
    </location>
</feature>
<accession>A0A1M7S1M0</accession>
<organism evidence="2 3">
    <name type="scientific">Erythrobacter sanguineus</name>
    <dbReference type="NCBI Taxonomy" id="198312"/>
    <lineage>
        <taxon>Bacteria</taxon>
        <taxon>Pseudomonadati</taxon>
        <taxon>Pseudomonadota</taxon>
        <taxon>Alphaproteobacteria</taxon>
        <taxon>Sphingomonadales</taxon>
        <taxon>Erythrobacteraceae</taxon>
        <taxon>Erythrobacter/Porphyrobacter group</taxon>
        <taxon>Erythrobacter</taxon>
    </lineage>
</organism>
<dbReference type="RefSeq" id="WP_072673510.1">
    <property type="nucleotide sequence ID" value="NZ_FRDF01000004.1"/>
</dbReference>
<dbReference type="STRING" id="198312.SAMN02745193_00759"/>